<accession>A0A426TJA2</accession>
<dbReference type="Pfam" id="PF04650">
    <property type="entry name" value="YSIRK_signal"/>
    <property type="match status" value="1"/>
</dbReference>
<evidence type="ECO:0000256" key="1">
    <source>
        <dbReference type="ARBA" id="ARBA00022729"/>
    </source>
</evidence>
<keyword evidence="2" id="KW-1133">Transmembrane helix</keyword>
<evidence type="ECO:0000313" key="4">
    <source>
        <dbReference type="EMBL" id="RRR55513.1"/>
    </source>
</evidence>
<comment type="caution">
    <text evidence="4">The sequence shown here is derived from an EMBL/GenBank/DDBJ whole genome shotgun (WGS) entry which is preliminary data.</text>
</comment>
<keyword evidence="2" id="KW-0472">Membrane</keyword>
<organism evidence="4 5">
    <name type="scientific">Streptococcus suis</name>
    <dbReference type="NCBI Taxonomy" id="1307"/>
    <lineage>
        <taxon>Bacteria</taxon>
        <taxon>Bacillati</taxon>
        <taxon>Bacillota</taxon>
        <taxon>Bacilli</taxon>
        <taxon>Lactobacillales</taxon>
        <taxon>Streptococcaceae</taxon>
        <taxon>Streptococcus</taxon>
    </lineage>
</organism>
<protein>
    <submittedName>
        <fullName evidence="4">YSIRK-type signal peptide-containing protein</fullName>
    </submittedName>
</protein>
<dbReference type="Proteomes" id="UP000274117">
    <property type="component" value="Unassembled WGS sequence"/>
</dbReference>
<dbReference type="AlphaFoldDB" id="A0A426TJA2"/>
<feature type="domain" description="YSIRK Gram-positive signal peptide" evidence="3">
    <location>
        <begin position="10"/>
        <end position="30"/>
    </location>
</feature>
<dbReference type="EMBL" id="RSDO01000001">
    <property type="protein sequence ID" value="RRR55513.1"/>
    <property type="molecule type" value="Genomic_DNA"/>
</dbReference>
<proteinExistence type="predicted"/>
<evidence type="ECO:0000259" key="3">
    <source>
        <dbReference type="Pfam" id="PF04650"/>
    </source>
</evidence>
<evidence type="ECO:0000313" key="5">
    <source>
        <dbReference type="Proteomes" id="UP000274117"/>
    </source>
</evidence>
<evidence type="ECO:0000256" key="2">
    <source>
        <dbReference type="SAM" id="Phobius"/>
    </source>
</evidence>
<reference evidence="4 5" key="1">
    <citation type="submission" date="2018-11" db="EMBL/GenBank/DDBJ databases">
        <authorList>
            <person name="Stevens M.J."/>
            <person name="Cernela N."/>
            <person name="Spoerry Serrano N."/>
            <person name="Schmitt S."/>
            <person name="Schrenzel J."/>
            <person name="Stephan R."/>
        </authorList>
    </citation>
    <scope>NUCLEOTIDE SEQUENCE [LARGE SCALE GENOMIC DNA]</scope>
    <source>
        <strain evidence="4 5">PP422</strain>
    </source>
</reference>
<feature type="transmembrane region" description="Helical" evidence="2">
    <location>
        <begin position="20"/>
        <end position="38"/>
    </location>
</feature>
<name>A0A426TJA2_STRSU</name>
<gene>
    <name evidence="4" type="ORF">EI998_00330</name>
</gene>
<keyword evidence="2" id="KW-0812">Transmembrane</keyword>
<dbReference type="NCBIfam" id="TIGR01168">
    <property type="entry name" value="YSIRK_signal"/>
    <property type="match status" value="1"/>
</dbReference>
<dbReference type="InterPro" id="IPR005877">
    <property type="entry name" value="YSIRK_signal_dom"/>
</dbReference>
<reference evidence="4 5" key="2">
    <citation type="submission" date="2018-12" db="EMBL/GenBank/DDBJ databases">
        <title>Whole-genome sequences of fifteen clinical Streptococcus suis strains isolated from pigs between 2006 and 2018.</title>
        <authorList>
            <person name="Stevens M.J.A."/>
            <person name="Cernela N."/>
            <person name="Spoerry Serrano N."/>
            <person name="Schmitt S."/>
            <person name="Schrenzel J."/>
            <person name="Stephan R."/>
        </authorList>
    </citation>
    <scope>NUCLEOTIDE SEQUENCE [LARGE SCALE GENOMIC DNA]</scope>
    <source>
        <strain evidence="4 5">PP422</strain>
    </source>
</reference>
<sequence length="51" mass="5840">MNKFSKQLFDKRQRFSIRRFTVGVASVAIGGQKMLTLMCTIFCQPQVIDTV</sequence>
<keyword evidence="1" id="KW-0732">Signal</keyword>